<dbReference type="EMBL" id="KQ964250">
    <property type="protein sequence ID" value="KXJ91353.1"/>
    <property type="molecule type" value="Genomic_DNA"/>
</dbReference>
<keyword evidence="1" id="KW-0175">Coiled coil</keyword>
<feature type="region of interest" description="Disordered" evidence="2">
    <location>
        <begin position="1"/>
        <end position="25"/>
    </location>
</feature>
<evidence type="ECO:0000313" key="3">
    <source>
        <dbReference type="EMBL" id="KXJ91353.1"/>
    </source>
</evidence>
<dbReference type="InParanoid" id="A0A136J2M7"/>
<gene>
    <name evidence="3" type="ORF">Micbo1qcDRAFT_175570</name>
</gene>
<accession>A0A136J2M7</accession>
<dbReference type="AlphaFoldDB" id="A0A136J2M7"/>
<reference evidence="4" key="1">
    <citation type="submission" date="2016-02" db="EMBL/GenBank/DDBJ databases">
        <title>Draft genome sequence of Microdochium bolleyi, a fungal endophyte of beachgrass.</title>
        <authorList>
            <consortium name="DOE Joint Genome Institute"/>
            <person name="David A.S."/>
            <person name="May G."/>
            <person name="Haridas S."/>
            <person name="Lim J."/>
            <person name="Wang M."/>
            <person name="Labutti K."/>
            <person name="Lipzen A."/>
            <person name="Barry K."/>
            <person name="Grigoriev I.V."/>
        </authorList>
    </citation>
    <scope>NUCLEOTIDE SEQUENCE [LARGE SCALE GENOMIC DNA]</scope>
    <source>
        <strain evidence="4">J235TASD1</strain>
    </source>
</reference>
<feature type="coiled-coil region" evidence="1">
    <location>
        <begin position="53"/>
        <end position="80"/>
    </location>
</feature>
<dbReference type="STRING" id="196109.A0A136J2M7"/>
<dbReference type="PANTHER" id="PTHR39607">
    <property type="entry name" value="XANTHOCILLIN BIOSYNTHESIS CLUSTER TRANSCRIPTION FACTOR XANC-RELATED"/>
    <property type="match status" value="1"/>
</dbReference>
<sequence>MATSDHPRTASTTSARGARPLATSYADLMKPDEDWRNLADASERRKIQNRLAQRAYRRNMRDRTREVEKLKKQLEYLQGTLAQTRSPTPPVNHDSPPYRSFAGSHSTSPMIMATPAMPTWSQLPDHSQLGSLGLGGAGFSFDPSFPGGGVTVGMSPASSTSTGQRPRALTEDSCPGSTIRNVGHVRSISSGPVMGAGDHSHVPYQWSTSVTGRENLMSIGSMSPTSNSVLGLASQGSFIFECDPGDSVILQDGPAFLLGEDPRVASLSSHPDASSQLIWQSVCPPAISPPNLVPALSTAEPSSMPPNMPKTCAPPPHFAIPNNHVHTLIAECDGE</sequence>
<protein>
    <recommendedName>
        <fullName evidence="5">BZIP domain-containing protein</fullName>
    </recommendedName>
</protein>
<organism evidence="3 4">
    <name type="scientific">Microdochium bolleyi</name>
    <dbReference type="NCBI Taxonomy" id="196109"/>
    <lineage>
        <taxon>Eukaryota</taxon>
        <taxon>Fungi</taxon>
        <taxon>Dikarya</taxon>
        <taxon>Ascomycota</taxon>
        <taxon>Pezizomycotina</taxon>
        <taxon>Sordariomycetes</taxon>
        <taxon>Xylariomycetidae</taxon>
        <taxon>Xylariales</taxon>
        <taxon>Microdochiaceae</taxon>
        <taxon>Microdochium</taxon>
    </lineage>
</organism>
<dbReference type="OrthoDB" id="194358at2759"/>
<evidence type="ECO:0000256" key="2">
    <source>
        <dbReference type="SAM" id="MobiDB-lite"/>
    </source>
</evidence>
<evidence type="ECO:0000313" key="4">
    <source>
        <dbReference type="Proteomes" id="UP000070501"/>
    </source>
</evidence>
<keyword evidence="4" id="KW-1185">Reference proteome</keyword>
<dbReference type="Proteomes" id="UP000070501">
    <property type="component" value="Unassembled WGS sequence"/>
</dbReference>
<dbReference type="PANTHER" id="PTHR39607:SF3">
    <property type="entry name" value="BZIP DOMAIN-CONTAINING PROTEIN"/>
    <property type="match status" value="1"/>
</dbReference>
<dbReference type="InterPro" id="IPR052635">
    <property type="entry name" value="Sec_Metab_Biosynth_Reg"/>
</dbReference>
<dbReference type="CDD" id="cd14688">
    <property type="entry name" value="bZIP_YAP"/>
    <property type="match status" value="1"/>
</dbReference>
<evidence type="ECO:0000256" key="1">
    <source>
        <dbReference type="SAM" id="Coils"/>
    </source>
</evidence>
<proteinExistence type="predicted"/>
<name>A0A136J2M7_9PEZI</name>
<feature type="region of interest" description="Disordered" evidence="2">
    <location>
        <begin position="153"/>
        <end position="182"/>
    </location>
</feature>
<evidence type="ECO:0008006" key="5">
    <source>
        <dbReference type="Google" id="ProtNLM"/>
    </source>
</evidence>